<feature type="region of interest" description="Disordered" evidence="1">
    <location>
        <begin position="23"/>
        <end position="242"/>
    </location>
</feature>
<evidence type="ECO:0000256" key="1">
    <source>
        <dbReference type="SAM" id="MobiDB-lite"/>
    </source>
</evidence>
<sequence>MPRKSQRMSDKASKQAAVLDSVVNVSEGLSGEDGVIDSDSEMVSREQDTTHSKKYTLVQDDSDGSIVSVSRRVAPVVRNESPVRRFGSMDSDNEIQLSVREDRPPRTPVKQRLLNDDTFPSVSDKKRRNDSDENASPSKIRVQDLTLSPRKRASPGDAEDRRRTSLRKKPSQRVVSAEQAAPKLIQQLDALVSEDEDSVTGTNLSDTSYRPSVRPSSRGARTGQRGRKRGGVGSRERTSAMGVVSMANNVSEVTGCASDSLKSKPKVQAVGTGEDSHMQMESTLLSPSTKVGKRRLEAATVEFRALSDSEESLPSLDTVFNSFSGKGKARSGQDSSAGTSFAARVSPEWTGLDMDTNSEADGPRSSAESPNLQDKTVSLVEAGVAHKQVGLSVARPADPKRSSPKKVVSSPIADRSSVGVFSSAVPIPDDEDEEGIDDEDVVSQQALATGESPLLDASLVHSDLAELYASLRWINRLRRCRFIGYSNMEDVFDNFTPASYGGLLESVNPRVRSKLVRSMLFIEYRIFKNLARVPMTGFTRSWECVRAARSDGGKNVACVTTGVCLKSFVAEGREVGESWVKQLHVRPIENDWVILQCNIGTFFNDLSLHAPGRNNALVFQTKRQGWSPRRSDQDKANDKLASAPYNSPKKGSGSISTVVIPDSSDSDSDVAGINILESGPPPYRLFQEGIPLYDGRTRPGAKGFRFEPADWDKYNDFPLYPFPEVEDQSLVTVVYTLTGFRIGKAPHHTVHFNALFAIVLGRVDA</sequence>
<feature type="region of interest" description="Disordered" evidence="1">
    <location>
        <begin position="255"/>
        <end position="291"/>
    </location>
</feature>
<feature type="compositionally biased region" description="Polar residues" evidence="1">
    <location>
        <begin position="279"/>
        <end position="289"/>
    </location>
</feature>
<feature type="compositionally biased region" description="Basic and acidic residues" evidence="1">
    <location>
        <begin position="42"/>
        <end position="51"/>
    </location>
</feature>
<evidence type="ECO:0000313" key="3">
    <source>
        <dbReference type="Proteomes" id="UP001383192"/>
    </source>
</evidence>
<proteinExistence type="predicted"/>
<reference evidence="2 3" key="1">
    <citation type="submission" date="2024-01" db="EMBL/GenBank/DDBJ databases">
        <title>A draft genome for a cacao thread blight-causing isolate of Paramarasmius palmivorus.</title>
        <authorList>
            <person name="Baruah I.K."/>
            <person name="Bukari Y."/>
            <person name="Amoako-Attah I."/>
            <person name="Meinhardt L.W."/>
            <person name="Bailey B.A."/>
            <person name="Cohen S.P."/>
        </authorList>
    </citation>
    <scope>NUCLEOTIDE SEQUENCE [LARGE SCALE GENOMIC DNA]</scope>
    <source>
        <strain evidence="2 3">GH-12</strain>
    </source>
</reference>
<accession>A0AAW0B3U4</accession>
<protein>
    <submittedName>
        <fullName evidence="2">Uncharacterized protein</fullName>
    </submittedName>
</protein>
<feature type="region of interest" description="Disordered" evidence="1">
    <location>
        <begin position="322"/>
        <end position="373"/>
    </location>
</feature>
<feature type="compositionally biased region" description="Polar residues" evidence="1">
    <location>
        <begin position="199"/>
        <end position="210"/>
    </location>
</feature>
<feature type="region of interest" description="Disordered" evidence="1">
    <location>
        <begin position="390"/>
        <end position="411"/>
    </location>
</feature>
<dbReference type="Proteomes" id="UP001383192">
    <property type="component" value="Unassembled WGS sequence"/>
</dbReference>
<feature type="compositionally biased region" description="Low complexity" evidence="1">
    <location>
        <begin position="65"/>
        <end position="78"/>
    </location>
</feature>
<gene>
    <name evidence="2" type="ORF">VNI00_017659</name>
</gene>
<organism evidence="2 3">
    <name type="scientific">Paramarasmius palmivorus</name>
    <dbReference type="NCBI Taxonomy" id="297713"/>
    <lineage>
        <taxon>Eukaryota</taxon>
        <taxon>Fungi</taxon>
        <taxon>Dikarya</taxon>
        <taxon>Basidiomycota</taxon>
        <taxon>Agaricomycotina</taxon>
        <taxon>Agaricomycetes</taxon>
        <taxon>Agaricomycetidae</taxon>
        <taxon>Agaricales</taxon>
        <taxon>Marasmiineae</taxon>
        <taxon>Marasmiaceae</taxon>
        <taxon>Paramarasmius</taxon>
    </lineage>
</organism>
<feature type="compositionally biased region" description="Basic and acidic residues" evidence="1">
    <location>
        <begin position="629"/>
        <end position="638"/>
    </location>
</feature>
<dbReference type="AlphaFoldDB" id="A0AAW0B3U4"/>
<evidence type="ECO:0000313" key="2">
    <source>
        <dbReference type="EMBL" id="KAK7020669.1"/>
    </source>
</evidence>
<feature type="region of interest" description="Disordered" evidence="1">
    <location>
        <begin position="622"/>
        <end position="655"/>
    </location>
</feature>
<dbReference type="EMBL" id="JAYKXP010000183">
    <property type="protein sequence ID" value="KAK7020669.1"/>
    <property type="molecule type" value="Genomic_DNA"/>
</dbReference>
<comment type="caution">
    <text evidence="2">The sequence shown here is derived from an EMBL/GenBank/DDBJ whole genome shotgun (WGS) entry which is preliminary data.</text>
</comment>
<name>A0AAW0B3U4_9AGAR</name>
<keyword evidence="3" id="KW-1185">Reference proteome</keyword>